<organism evidence="2">
    <name type="scientific">Oscillatoriales cyanobacterium SpSt-402</name>
    <dbReference type="NCBI Taxonomy" id="2282168"/>
    <lineage>
        <taxon>Bacteria</taxon>
        <taxon>Bacillati</taxon>
        <taxon>Cyanobacteriota</taxon>
        <taxon>Cyanophyceae</taxon>
        <taxon>Oscillatoriophycideae</taxon>
        <taxon>Oscillatoriales</taxon>
    </lineage>
</organism>
<evidence type="ECO:0000256" key="1">
    <source>
        <dbReference type="SAM" id="MobiDB-lite"/>
    </source>
</evidence>
<dbReference type="EMBL" id="DSRD01000098">
    <property type="protein sequence ID" value="HGW92954.1"/>
    <property type="molecule type" value="Genomic_DNA"/>
</dbReference>
<sequence>MNRDSEDIQRRILMLLQDLLPTASLPDVEAASRALGCEATGQFALEQPNLLTPRPMNSSTSDFSESNRSFQKEPSLELGDVPVVQERFHALLKTHLRGQIEKNPPVFPWETEVLDYGTEAEPVVEPGVWGWLRQVRDIKLPVPAHIPESVLAILLERCQEVVQSSLQDGKKLVRAVEDLFPGQDEALNYLAVNLMMSPSRSPSAAPVEPMISSYEAAAPAQQMLLSLLAAKEIVSSLTLKVTAQEPVADRRWETDAGVVTLQVTYQPQASIRVQTTLPCGGTLILRNGQQTMTQRATPGCLSAELFEPKPGHTYGLEVALQGLETPLSFAIRLD</sequence>
<proteinExistence type="predicted"/>
<accession>A0A832GZL0</accession>
<comment type="caution">
    <text evidence="2">The sequence shown here is derived from an EMBL/GenBank/DDBJ whole genome shotgun (WGS) entry which is preliminary data.</text>
</comment>
<feature type="region of interest" description="Disordered" evidence="1">
    <location>
        <begin position="49"/>
        <end position="70"/>
    </location>
</feature>
<dbReference type="AlphaFoldDB" id="A0A832GZL0"/>
<name>A0A832GZL0_9CYAN</name>
<gene>
    <name evidence="2" type="ORF">ENR47_01525</name>
</gene>
<feature type="compositionally biased region" description="Polar residues" evidence="1">
    <location>
        <begin position="55"/>
        <end position="69"/>
    </location>
</feature>
<reference evidence="2" key="1">
    <citation type="journal article" date="2020" name="mSystems">
        <title>Genome- and Community-Level Interaction Insights into Carbon Utilization and Element Cycling Functions of Hydrothermarchaeota in Hydrothermal Sediment.</title>
        <authorList>
            <person name="Zhou Z."/>
            <person name="Liu Y."/>
            <person name="Xu W."/>
            <person name="Pan J."/>
            <person name="Luo Z.H."/>
            <person name="Li M."/>
        </authorList>
    </citation>
    <scope>NUCLEOTIDE SEQUENCE [LARGE SCALE GENOMIC DNA]</scope>
    <source>
        <strain evidence="2">SpSt-402</strain>
    </source>
</reference>
<protein>
    <submittedName>
        <fullName evidence="2">PatU</fullName>
    </submittedName>
</protein>
<evidence type="ECO:0000313" key="2">
    <source>
        <dbReference type="EMBL" id="HGW92954.1"/>
    </source>
</evidence>